<feature type="compositionally biased region" description="Polar residues" evidence="10">
    <location>
        <begin position="159"/>
        <end position="170"/>
    </location>
</feature>
<dbReference type="OrthoDB" id="10537866at2759"/>
<dbReference type="GO" id="GO:0005886">
    <property type="term" value="C:plasma membrane"/>
    <property type="evidence" value="ECO:0007669"/>
    <property type="project" value="UniProtKB-SubCell"/>
</dbReference>
<evidence type="ECO:0000256" key="4">
    <source>
        <dbReference type="ARBA" id="ARBA00022729"/>
    </source>
</evidence>
<dbReference type="InterPro" id="IPR008972">
    <property type="entry name" value="Cupredoxin"/>
</dbReference>
<comment type="caution">
    <text evidence="13">The sequence shown here is derived from an EMBL/GenBank/DDBJ whole genome shotgun (WGS) entry which is preliminary data.</text>
</comment>
<evidence type="ECO:0000313" key="13">
    <source>
        <dbReference type="EMBL" id="KAE9590618.1"/>
    </source>
</evidence>
<dbReference type="Gene3D" id="2.60.40.420">
    <property type="entry name" value="Cupredoxins - blue copper proteins"/>
    <property type="match status" value="1"/>
</dbReference>
<evidence type="ECO:0000256" key="9">
    <source>
        <dbReference type="ARBA" id="ARBA00035011"/>
    </source>
</evidence>
<evidence type="ECO:0000259" key="12">
    <source>
        <dbReference type="PROSITE" id="PS51485"/>
    </source>
</evidence>
<feature type="domain" description="Phytocyanin" evidence="12">
    <location>
        <begin position="11"/>
        <end position="112"/>
    </location>
</feature>
<keyword evidence="4" id="KW-0732">Signal</keyword>
<keyword evidence="11" id="KW-0812">Transmembrane</keyword>
<protein>
    <submittedName>
        <fullName evidence="13">Putative cupredoxin</fullName>
    </submittedName>
</protein>
<feature type="compositionally biased region" description="Low complexity" evidence="10">
    <location>
        <begin position="248"/>
        <end position="275"/>
    </location>
</feature>
<evidence type="ECO:0000256" key="6">
    <source>
        <dbReference type="ARBA" id="ARBA00023157"/>
    </source>
</evidence>
<comment type="subcellular location">
    <subcellularLocation>
        <location evidence="1">Cell membrane</location>
        <topology evidence="1">Lipid-anchor</topology>
        <topology evidence="1">GPI-anchor</topology>
    </subcellularLocation>
</comment>
<proteinExistence type="inferred from homology"/>
<keyword evidence="11" id="KW-1133">Transmembrane helix</keyword>
<keyword evidence="6" id="KW-1015">Disulfide bond</keyword>
<feature type="region of interest" description="Disordered" evidence="10">
    <location>
        <begin position="114"/>
        <end position="320"/>
    </location>
</feature>
<dbReference type="PROSITE" id="PS51485">
    <property type="entry name" value="PHYTOCYANIN"/>
    <property type="match status" value="1"/>
</dbReference>
<gene>
    <name evidence="13" type="ORF">Lalb_Chr20g0109581</name>
</gene>
<name>A0A6A4NVG0_LUPAL</name>
<feature type="transmembrane region" description="Helical" evidence="11">
    <location>
        <begin position="321"/>
        <end position="343"/>
    </location>
</feature>
<keyword evidence="7" id="KW-0325">Glycoprotein</keyword>
<dbReference type="PANTHER" id="PTHR33021">
    <property type="entry name" value="BLUE COPPER PROTEIN"/>
    <property type="match status" value="1"/>
</dbReference>
<feature type="compositionally biased region" description="Low complexity" evidence="10">
    <location>
        <begin position="144"/>
        <end position="153"/>
    </location>
</feature>
<sequence>MNILISSSQAYKFYVGGKYGWVLNHSEDYNPWAERNRFQVGDSLFFKYEKGSNSVLVVNKDDYEKCYKKKPLKKFEDGNTEFQIDRSGPYFFISGKDDNCEKGQKLIVVVLALRPPPPNVPSTPKAPSPYVPTPSQTPSPLKAPSPSTNTPSPISQPPYISTSPQSGNPISQPPKAPSPNTHSHISEPPSALTPQKSPSPFSQAPYTQTPTPTKSTSPISQPPLVAQTPRDSRAPVHSPTVPSPSPISPSTQTSSSSPYSNSPSSLSPSIAPSVITPATSPVSDTSPIASSPPSSSLSPGGSETTPSSNETAPAPPNRTSFAWAATPSGLCVYSVTILVGFALTT</sequence>
<evidence type="ECO:0000256" key="8">
    <source>
        <dbReference type="ARBA" id="ARBA00023288"/>
    </source>
</evidence>
<dbReference type="Pfam" id="PF02298">
    <property type="entry name" value="Cu_bind_like"/>
    <property type="match status" value="1"/>
</dbReference>
<feature type="compositionally biased region" description="Polar residues" evidence="10">
    <location>
        <begin position="192"/>
        <end position="206"/>
    </location>
</feature>
<dbReference type="EMBL" id="WOCE01000020">
    <property type="protein sequence ID" value="KAE9590618.1"/>
    <property type="molecule type" value="Genomic_DNA"/>
</dbReference>
<dbReference type="SUPFAM" id="SSF49503">
    <property type="entry name" value="Cupredoxins"/>
    <property type="match status" value="1"/>
</dbReference>
<keyword evidence="5 11" id="KW-0472">Membrane</keyword>
<evidence type="ECO:0000256" key="7">
    <source>
        <dbReference type="ARBA" id="ARBA00023180"/>
    </source>
</evidence>
<dbReference type="PRINTS" id="PR01217">
    <property type="entry name" value="PRICHEXTENSN"/>
</dbReference>
<dbReference type="CDD" id="cd11019">
    <property type="entry name" value="OsENODL1_like"/>
    <property type="match status" value="1"/>
</dbReference>
<dbReference type="AlphaFoldDB" id="A0A6A4NVG0"/>
<evidence type="ECO:0000313" key="14">
    <source>
        <dbReference type="Proteomes" id="UP000447434"/>
    </source>
</evidence>
<dbReference type="InterPro" id="IPR041846">
    <property type="entry name" value="ENL_dom"/>
</dbReference>
<dbReference type="InterPro" id="IPR039391">
    <property type="entry name" value="Phytocyanin-like"/>
</dbReference>
<evidence type="ECO:0000256" key="5">
    <source>
        <dbReference type="ARBA" id="ARBA00023136"/>
    </source>
</evidence>
<comment type="similarity">
    <text evidence="9">Belongs to the early nodulin-like (ENODL) family.</text>
</comment>
<dbReference type="Proteomes" id="UP000447434">
    <property type="component" value="Chromosome 20"/>
</dbReference>
<dbReference type="GO" id="GO:0098552">
    <property type="term" value="C:side of membrane"/>
    <property type="evidence" value="ECO:0007669"/>
    <property type="project" value="UniProtKB-KW"/>
</dbReference>
<accession>A0A6A4NVG0</accession>
<evidence type="ECO:0000256" key="10">
    <source>
        <dbReference type="SAM" id="MobiDB-lite"/>
    </source>
</evidence>
<feature type="compositionally biased region" description="Low complexity" evidence="10">
    <location>
        <begin position="207"/>
        <end position="223"/>
    </location>
</feature>
<feature type="compositionally biased region" description="Pro residues" evidence="10">
    <location>
        <begin position="114"/>
        <end position="143"/>
    </location>
</feature>
<evidence type="ECO:0000256" key="2">
    <source>
        <dbReference type="ARBA" id="ARBA00022475"/>
    </source>
</evidence>
<organism evidence="13 14">
    <name type="scientific">Lupinus albus</name>
    <name type="common">White lupine</name>
    <name type="synonym">Lupinus termis</name>
    <dbReference type="NCBI Taxonomy" id="3870"/>
    <lineage>
        <taxon>Eukaryota</taxon>
        <taxon>Viridiplantae</taxon>
        <taxon>Streptophyta</taxon>
        <taxon>Embryophyta</taxon>
        <taxon>Tracheophyta</taxon>
        <taxon>Spermatophyta</taxon>
        <taxon>Magnoliopsida</taxon>
        <taxon>eudicotyledons</taxon>
        <taxon>Gunneridae</taxon>
        <taxon>Pentapetalae</taxon>
        <taxon>rosids</taxon>
        <taxon>fabids</taxon>
        <taxon>Fabales</taxon>
        <taxon>Fabaceae</taxon>
        <taxon>Papilionoideae</taxon>
        <taxon>50 kb inversion clade</taxon>
        <taxon>genistoids sensu lato</taxon>
        <taxon>core genistoids</taxon>
        <taxon>Genisteae</taxon>
        <taxon>Lupinus</taxon>
    </lineage>
</organism>
<keyword evidence="14" id="KW-1185">Reference proteome</keyword>
<evidence type="ECO:0000256" key="1">
    <source>
        <dbReference type="ARBA" id="ARBA00004609"/>
    </source>
</evidence>
<dbReference type="PANTHER" id="PTHR33021:SF514">
    <property type="entry name" value="PHYTOCYANIN DOMAIN-CONTAINING PROTEIN"/>
    <property type="match status" value="1"/>
</dbReference>
<keyword evidence="2" id="KW-1003">Cell membrane</keyword>
<keyword evidence="8" id="KW-0449">Lipoprotein</keyword>
<evidence type="ECO:0000256" key="11">
    <source>
        <dbReference type="SAM" id="Phobius"/>
    </source>
</evidence>
<feature type="compositionally biased region" description="Low complexity" evidence="10">
    <location>
        <begin position="283"/>
        <end position="308"/>
    </location>
</feature>
<dbReference type="InterPro" id="IPR003245">
    <property type="entry name" value="Phytocyanin_dom"/>
</dbReference>
<keyword evidence="3" id="KW-0336">GPI-anchor</keyword>
<dbReference type="GO" id="GO:0009055">
    <property type="term" value="F:electron transfer activity"/>
    <property type="evidence" value="ECO:0007669"/>
    <property type="project" value="InterPro"/>
</dbReference>
<evidence type="ECO:0000256" key="3">
    <source>
        <dbReference type="ARBA" id="ARBA00022622"/>
    </source>
</evidence>
<reference evidence="14" key="1">
    <citation type="journal article" date="2020" name="Nat. Commun.">
        <title>Genome sequence of the cluster root forming white lupin.</title>
        <authorList>
            <person name="Hufnagel B."/>
            <person name="Marques A."/>
            <person name="Soriano A."/>
            <person name="Marques L."/>
            <person name="Divol F."/>
            <person name="Doumas P."/>
            <person name="Sallet E."/>
            <person name="Mancinotti D."/>
            <person name="Carrere S."/>
            <person name="Marande W."/>
            <person name="Arribat S."/>
            <person name="Keller J."/>
            <person name="Huneau C."/>
            <person name="Blein T."/>
            <person name="Aime D."/>
            <person name="Laguerre M."/>
            <person name="Taylor J."/>
            <person name="Schubert V."/>
            <person name="Nelson M."/>
            <person name="Geu-Flores F."/>
            <person name="Crespi M."/>
            <person name="Gallardo-Guerrero K."/>
            <person name="Delaux P.-M."/>
            <person name="Salse J."/>
            <person name="Berges H."/>
            <person name="Guyot R."/>
            <person name="Gouzy J."/>
            <person name="Peret B."/>
        </authorList>
    </citation>
    <scope>NUCLEOTIDE SEQUENCE [LARGE SCALE GENOMIC DNA]</scope>
    <source>
        <strain evidence="14">cv. Amiga</strain>
    </source>
</reference>
<dbReference type="FunFam" id="2.60.40.420:FF:000010">
    <property type="entry name" value="Early nodulin-like protein 1"/>
    <property type="match status" value="1"/>
</dbReference>